<organism evidence="1">
    <name type="scientific">bioreactor metagenome</name>
    <dbReference type="NCBI Taxonomy" id="1076179"/>
    <lineage>
        <taxon>unclassified sequences</taxon>
        <taxon>metagenomes</taxon>
        <taxon>ecological metagenomes</taxon>
    </lineage>
</organism>
<sequence length="64" mass="6775">MPQDAEALVGGSFHLDSRFRDGVQQYVGKGHLIVHGDGGQHSVPVSQLMACLTVVVPVGHRILG</sequence>
<dbReference type="AlphaFoldDB" id="A0A645ET50"/>
<accession>A0A645ET50</accession>
<proteinExistence type="predicted"/>
<evidence type="ECO:0000313" key="1">
    <source>
        <dbReference type="EMBL" id="MPN03693.1"/>
    </source>
</evidence>
<name>A0A645ET50_9ZZZZ</name>
<reference evidence="1" key="1">
    <citation type="submission" date="2019-08" db="EMBL/GenBank/DDBJ databases">
        <authorList>
            <person name="Kucharzyk K."/>
            <person name="Murdoch R.W."/>
            <person name="Higgins S."/>
            <person name="Loffler F."/>
        </authorList>
    </citation>
    <scope>NUCLEOTIDE SEQUENCE</scope>
</reference>
<dbReference type="EMBL" id="VSSQ01049622">
    <property type="protein sequence ID" value="MPN03693.1"/>
    <property type="molecule type" value="Genomic_DNA"/>
</dbReference>
<gene>
    <name evidence="1" type="ORF">SDC9_150925</name>
</gene>
<comment type="caution">
    <text evidence="1">The sequence shown here is derived from an EMBL/GenBank/DDBJ whole genome shotgun (WGS) entry which is preliminary data.</text>
</comment>
<protein>
    <submittedName>
        <fullName evidence="1">Uncharacterized protein</fullName>
    </submittedName>
</protein>